<accession>A0A0C2R992</accession>
<name>A0A0C2R992_9BACL</name>
<dbReference type="AlphaFoldDB" id="A0A0C2R992"/>
<organism evidence="1 2">
    <name type="scientific">Jeotgalibacillus alimentarius</name>
    <dbReference type="NCBI Taxonomy" id="135826"/>
    <lineage>
        <taxon>Bacteria</taxon>
        <taxon>Bacillati</taxon>
        <taxon>Bacillota</taxon>
        <taxon>Bacilli</taxon>
        <taxon>Bacillales</taxon>
        <taxon>Caryophanaceae</taxon>
        <taxon>Jeotgalibacillus</taxon>
    </lineage>
</organism>
<evidence type="ECO:0000313" key="1">
    <source>
        <dbReference type="EMBL" id="KIL46890.1"/>
    </source>
</evidence>
<dbReference type="PATRIC" id="fig|135826.4.peg.2449"/>
<protein>
    <submittedName>
        <fullName evidence="1">Uncharacterized protein</fullName>
    </submittedName>
</protein>
<dbReference type="Proteomes" id="UP000031950">
    <property type="component" value="Unassembled WGS sequence"/>
</dbReference>
<keyword evidence="2" id="KW-1185">Reference proteome</keyword>
<sequence length="48" mass="5633">MMELSSVVMEIKIPLTEFNETLRGIRRPDIRLIGKVEDLMDMIQPLME</sequence>
<reference evidence="1 2" key="1">
    <citation type="submission" date="2015-01" db="EMBL/GenBank/DDBJ databases">
        <title>Genome sequence of Jeotgalibacillus alimentarius.</title>
        <authorList>
            <person name="Goh K.M."/>
            <person name="Chan K.-G."/>
            <person name="Yaakop A.S."/>
            <person name="Ee R."/>
            <person name="Gan H.M."/>
            <person name="Chan C.S."/>
        </authorList>
    </citation>
    <scope>NUCLEOTIDE SEQUENCE [LARGE SCALE GENOMIC DNA]</scope>
    <source>
        <strain evidence="1 2">YKJ-13</strain>
    </source>
</reference>
<dbReference type="STRING" id="135826.KP77_24580"/>
<gene>
    <name evidence="1" type="ORF">KP77_24580</name>
</gene>
<evidence type="ECO:0000313" key="2">
    <source>
        <dbReference type="Proteomes" id="UP000031950"/>
    </source>
</evidence>
<proteinExistence type="predicted"/>
<dbReference type="EMBL" id="JXRQ01000024">
    <property type="protein sequence ID" value="KIL46890.1"/>
    <property type="molecule type" value="Genomic_DNA"/>
</dbReference>
<comment type="caution">
    <text evidence="1">The sequence shown here is derived from an EMBL/GenBank/DDBJ whole genome shotgun (WGS) entry which is preliminary data.</text>
</comment>